<dbReference type="InterPro" id="IPR001647">
    <property type="entry name" value="HTH_TetR"/>
</dbReference>
<comment type="caution">
    <text evidence="4">The sequence shown here is derived from an EMBL/GenBank/DDBJ whole genome shotgun (WGS) entry which is preliminary data.</text>
</comment>
<dbReference type="InterPro" id="IPR050109">
    <property type="entry name" value="HTH-type_TetR-like_transc_reg"/>
</dbReference>
<accession>A0ABS9SUH8</accession>
<dbReference type="InterPro" id="IPR041586">
    <property type="entry name" value="PsrA_TetR_C"/>
</dbReference>
<organism evidence="4 5">
    <name type="scientific">Streptomyces marispadix</name>
    <dbReference type="NCBI Taxonomy" id="2922868"/>
    <lineage>
        <taxon>Bacteria</taxon>
        <taxon>Bacillati</taxon>
        <taxon>Actinomycetota</taxon>
        <taxon>Actinomycetes</taxon>
        <taxon>Kitasatosporales</taxon>
        <taxon>Streptomycetaceae</taxon>
        <taxon>Streptomyces</taxon>
    </lineage>
</organism>
<dbReference type="PANTHER" id="PTHR30055:SF235">
    <property type="entry name" value="TRANSCRIPTIONAL REGULATORY PROTEIN"/>
    <property type="match status" value="1"/>
</dbReference>
<name>A0ABS9SUH8_9ACTN</name>
<dbReference type="RefSeq" id="WP_241057931.1">
    <property type="nucleotide sequence ID" value="NZ_JAKWJU010000002.1"/>
</dbReference>
<dbReference type="SUPFAM" id="SSF46689">
    <property type="entry name" value="Homeodomain-like"/>
    <property type="match status" value="1"/>
</dbReference>
<evidence type="ECO:0000259" key="3">
    <source>
        <dbReference type="PROSITE" id="PS50977"/>
    </source>
</evidence>
<dbReference type="InterPro" id="IPR009057">
    <property type="entry name" value="Homeodomain-like_sf"/>
</dbReference>
<feature type="domain" description="HTH tetR-type" evidence="3">
    <location>
        <begin position="14"/>
        <end position="74"/>
    </location>
</feature>
<dbReference type="PANTHER" id="PTHR30055">
    <property type="entry name" value="HTH-TYPE TRANSCRIPTIONAL REGULATOR RUTR"/>
    <property type="match status" value="1"/>
</dbReference>
<dbReference type="PROSITE" id="PS50977">
    <property type="entry name" value="HTH_TETR_2"/>
    <property type="match status" value="1"/>
</dbReference>
<evidence type="ECO:0000313" key="4">
    <source>
        <dbReference type="EMBL" id="MCH6159948.1"/>
    </source>
</evidence>
<dbReference type="InterPro" id="IPR036271">
    <property type="entry name" value="Tet_transcr_reg_TetR-rel_C_sf"/>
</dbReference>
<dbReference type="Pfam" id="PF17939">
    <property type="entry name" value="TetR_C_30"/>
    <property type="match status" value="1"/>
</dbReference>
<dbReference type="Pfam" id="PF00440">
    <property type="entry name" value="TetR_N"/>
    <property type="match status" value="1"/>
</dbReference>
<dbReference type="SUPFAM" id="SSF48498">
    <property type="entry name" value="Tetracyclin repressor-like, C-terminal domain"/>
    <property type="match status" value="1"/>
</dbReference>
<evidence type="ECO:0000256" key="1">
    <source>
        <dbReference type="ARBA" id="ARBA00023125"/>
    </source>
</evidence>
<reference evidence="4" key="2">
    <citation type="journal article" date="2023" name="Int. J. Syst. Evol. Microbiol.">
        <title>Streptomyces marispadix sp. nov., isolated from marine beach sediment of the Northern Coast of Portugal.</title>
        <authorList>
            <person name="dos Santos J.D.N."/>
            <person name="Vitorino I.R."/>
            <person name="Kallscheuer N."/>
            <person name="Srivastava A."/>
            <person name="Krautwurst S."/>
            <person name="Marz M."/>
            <person name="Jogler C."/>
            <person name="Lobo Da Cunha A."/>
            <person name="Catita J."/>
            <person name="Goncalves H."/>
            <person name="Gonzalez I."/>
            <person name="Reyes F."/>
            <person name="Lage O.M."/>
        </authorList>
    </citation>
    <scope>NUCLEOTIDE SEQUENCE</scope>
    <source>
        <strain evidence="4">M600PL45_2</strain>
    </source>
</reference>
<dbReference type="PRINTS" id="PR00455">
    <property type="entry name" value="HTHTETR"/>
</dbReference>
<dbReference type="PROSITE" id="PS01081">
    <property type="entry name" value="HTH_TETR_1"/>
    <property type="match status" value="1"/>
</dbReference>
<proteinExistence type="predicted"/>
<sequence>MTGSDQVPAVGQRASTRERLIDAAVRLCGERGIEATSLRALTEAAGSNIAAVNYHFGSKEGLLRAVIDQTMRAVNEERRVRLEQLEAAPQPPSVAALVRAFVEPGVGLAEAHGSRGPDVARFIGRVMGEPNARVREIFAQQVEPVEGRYLTALRHALPELDERGVQFAYAGMVGLLGVYQSGTFATLGWAPETDDGTAASGHGAADCERLVAFITGGILATLPAKATDG</sequence>
<gene>
    <name evidence="4" type="ORF">MMA15_05800</name>
</gene>
<feature type="DNA-binding region" description="H-T-H motif" evidence="2">
    <location>
        <begin position="37"/>
        <end position="56"/>
    </location>
</feature>
<reference evidence="4" key="1">
    <citation type="submission" date="2022-03" db="EMBL/GenBank/DDBJ databases">
        <authorList>
            <person name="Santos J.D.N."/>
            <person name="Kallscheuer N."/>
            <person name="Jogler C."/>
            <person name="Lage O.M."/>
        </authorList>
    </citation>
    <scope>NUCLEOTIDE SEQUENCE</scope>
    <source>
        <strain evidence="4">M600PL45_2</strain>
    </source>
</reference>
<dbReference type="InterPro" id="IPR023772">
    <property type="entry name" value="DNA-bd_HTH_TetR-type_CS"/>
</dbReference>
<evidence type="ECO:0000256" key="2">
    <source>
        <dbReference type="PROSITE-ProRule" id="PRU00335"/>
    </source>
</evidence>
<evidence type="ECO:0000313" key="5">
    <source>
        <dbReference type="Proteomes" id="UP001166784"/>
    </source>
</evidence>
<protein>
    <submittedName>
        <fullName evidence="4">TetR family transcriptional regulator</fullName>
    </submittedName>
</protein>
<keyword evidence="1 2" id="KW-0238">DNA-binding</keyword>
<dbReference type="Gene3D" id="1.10.357.10">
    <property type="entry name" value="Tetracycline Repressor, domain 2"/>
    <property type="match status" value="1"/>
</dbReference>
<dbReference type="EMBL" id="JAKWJU010000002">
    <property type="protein sequence ID" value="MCH6159948.1"/>
    <property type="molecule type" value="Genomic_DNA"/>
</dbReference>
<keyword evidence="5" id="KW-1185">Reference proteome</keyword>
<dbReference type="Proteomes" id="UP001166784">
    <property type="component" value="Unassembled WGS sequence"/>
</dbReference>